<comment type="caution">
    <text evidence="2">The sequence shown here is derived from an EMBL/GenBank/DDBJ whole genome shotgun (WGS) entry which is preliminary data.</text>
</comment>
<dbReference type="Proteomes" id="UP001231189">
    <property type="component" value="Unassembled WGS sequence"/>
</dbReference>
<dbReference type="InterPro" id="IPR013103">
    <property type="entry name" value="RVT_2"/>
</dbReference>
<protein>
    <recommendedName>
        <fullName evidence="1">Reverse transcriptase Ty1/copia-type domain-containing protein</fullName>
    </recommendedName>
</protein>
<organism evidence="2 3">
    <name type="scientific">Lolium multiflorum</name>
    <name type="common">Italian ryegrass</name>
    <name type="synonym">Lolium perenne subsp. multiflorum</name>
    <dbReference type="NCBI Taxonomy" id="4521"/>
    <lineage>
        <taxon>Eukaryota</taxon>
        <taxon>Viridiplantae</taxon>
        <taxon>Streptophyta</taxon>
        <taxon>Embryophyta</taxon>
        <taxon>Tracheophyta</taxon>
        <taxon>Spermatophyta</taxon>
        <taxon>Magnoliopsida</taxon>
        <taxon>Liliopsida</taxon>
        <taxon>Poales</taxon>
        <taxon>Poaceae</taxon>
        <taxon>BOP clade</taxon>
        <taxon>Pooideae</taxon>
        <taxon>Poodae</taxon>
        <taxon>Poeae</taxon>
        <taxon>Poeae Chloroplast Group 2 (Poeae type)</taxon>
        <taxon>Loliodinae</taxon>
        <taxon>Loliinae</taxon>
        <taxon>Lolium</taxon>
    </lineage>
</organism>
<dbReference type="AlphaFoldDB" id="A0AAD8RXU8"/>
<name>A0AAD8RXU8_LOLMU</name>
<accession>A0AAD8RXU8</accession>
<dbReference type="EMBL" id="JAUUTY010000005">
    <property type="protein sequence ID" value="KAK1632917.1"/>
    <property type="molecule type" value="Genomic_DNA"/>
</dbReference>
<feature type="domain" description="Reverse transcriptase Ty1/copia-type" evidence="1">
    <location>
        <begin position="65"/>
        <end position="109"/>
    </location>
</feature>
<sequence>MRVGRHLQAQPNVVCTRGRFSAASLRPHCTARAATDPTLLYGPHANRTWEEFSGKWIFRHKTPHRRWPVHPLDVKNAFLHGTRLEEVYCLQPVGFVDPAKPDHVWRLSKRPAHGFSVSPASSPVTTIGFTATYSDSSLFKYAAHGSDAAFLLRTWMPSSSQRRATPVLLQRIVTRPSRISIGALHYFLGIHVTRTAAGFFLSQKQYARARRTS</sequence>
<evidence type="ECO:0000259" key="1">
    <source>
        <dbReference type="Pfam" id="PF07727"/>
    </source>
</evidence>
<evidence type="ECO:0000313" key="2">
    <source>
        <dbReference type="EMBL" id="KAK1632917.1"/>
    </source>
</evidence>
<gene>
    <name evidence="2" type="ORF">QYE76_007232</name>
</gene>
<proteinExistence type="predicted"/>
<keyword evidence="3" id="KW-1185">Reference proteome</keyword>
<reference evidence="2" key="1">
    <citation type="submission" date="2023-07" db="EMBL/GenBank/DDBJ databases">
        <title>A chromosome-level genome assembly of Lolium multiflorum.</title>
        <authorList>
            <person name="Chen Y."/>
            <person name="Copetti D."/>
            <person name="Kolliker R."/>
            <person name="Studer B."/>
        </authorList>
    </citation>
    <scope>NUCLEOTIDE SEQUENCE</scope>
    <source>
        <strain evidence="2">02402/16</strain>
        <tissue evidence="2">Leaf</tissue>
    </source>
</reference>
<dbReference type="Pfam" id="PF07727">
    <property type="entry name" value="RVT_2"/>
    <property type="match status" value="1"/>
</dbReference>
<evidence type="ECO:0000313" key="3">
    <source>
        <dbReference type="Proteomes" id="UP001231189"/>
    </source>
</evidence>